<evidence type="ECO:0000256" key="4">
    <source>
        <dbReference type="ARBA" id="ARBA00022603"/>
    </source>
</evidence>
<dbReference type="InterPro" id="IPR001497">
    <property type="entry name" value="MethylDNA_cys_MeTrfase_AS"/>
</dbReference>
<evidence type="ECO:0000256" key="7">
    <source>
        <dbReference type="ARBA" id="ARBA00023204"/>
    </source>
</evidence>
<evidence type="ECO:0000259" key="10">
    <source>
        <dbReference type="Pfam" id="PF01035"/>
    </source>
</evidence>
<keyword evidence="3 9" id="KW-0963">Cytoplasm</keyword>
<evidence type="ECO:0000256" key="5">
    <source>
        <dbReference type="ARBA" id="ARBA00022679"/>
    </source>
</evidence>
<dbReference type="GO" id="GO:0005737">
    <property type="term" value="C:cytoplasm"/>
    <property type="evidence" value="ECO:0007669"/>
    <property type="project" value="UniProtKB-SubCell"/>
</dbReference>
<dbReference type="InterPro" id="IPR014048">
    <property type="entry name" value="MethylDNA_cys_MeTrfase_DNA-bd"/>
</dbReference>
<dbReference type="PANTHER" id="PTHR10815:SF5">
    <property type="entry name" value="METHYLATED-DNA--PROTEIN-CYSTEINE METHYLTRANSFERASE"/>
    <property type="match status" value="1"/>
</dbReference>
<dbReference type="Pfam" id="PF01035">
    <property type="entry name" value="DNA_binding_1"/>
    <property type="match status" value="1"/>
</dbReference>
<dbReference type="NCBIfam" id="TIGR00589">
    <property type="entry name" value="ogt"/>
    <property type="match status" value="1"/>
</dbReference>
<evidence type="ECO:0000313" key="11">
    <source>
        <dbReference type="EMBL" id="QOY89694.1"/>
    </source>
</evidence>
<protein>
    <recommendedName>
        <fullName evidence="9">Methylated-DNA--protein-cysteine methyltransferase</fullName>
        <ecNumber evidence="9">2.1.1.63</ecNumber>
    </recommendedName>
    <alternativeName>
        <fullName evidence="9">6-O-methylguanine-DNA methyltransferase</fullName>
        <shortName evidence="9">MGMT</shortName>
    </alternativeName>
    <alternativeName>
        <fullName evidence="9">O-6-methylguanine-DNA-alkyltransferase</fullName>
    </alternativeName>
</protein>
<proteinExistence type="inferred from homology"/>
<dbReference type="PANTHER" id="PTHR10815">
    <property type="entry name" value="METHYLATED-DNA--PROTEIN-CYSTEINE METHYLTRANSFERASE"/>
    <property type="match status" value="1"/>
</dbReference>
<dbReference type="SUPFAM" id="SSF53155">
    <property type="entry name" value="Methylated DNA-protein cysteine methyltransferase domain"/>
    <property type="match status" value="1"/>
</dbReference>
<dbReference type="Proteomes" id="UP000593892">
    <property type="component" value="Chromosome"/>
</dbReference>
<comment type="catalytic activity">
    <reaction evidence="8 9">
        <text>a 6-O-methyl-2'-deoxyguanosine in DNA + L-cysteinyl-[protein] = S-methyl-L-cysteinyl-[protein] + a 2'-deoxyguanosine in DNA</text>
        <dbReference type="Rhea" id="RHEA:24000"/>
        <dbReference type="Rhea" id="RHEA-COMP:10131"/>
        <dbReference type="Rhea" id="RHEA-COMP:10132"/>
        <dbReference type="Rhea" id="RHEA-COMP:11367"/>
        <dbReference type="Rhea" id="RHEA-COMP:11368"/>
        <dbReference type="ChEBI" id="CHEBI:29950"/>
        <dbReference type="ChEBI" id="CHEBI:82612"/>
        <dbReference type="ChEBI" id="CHEBI:85445"/>
        <dbReference type="ChEBI" id="CHEBI:85448"/>
        <dbReference type="EC" id="2.1.1.63"/>
    </reaction>
</comment>
<gene>
    <name evidence="11" type="ORF">IRI77_06995</name>
</gene>
<dbReference type="RefSeq" id="WP_194451356.1">
    <property type="nucleotide sequence ID" value="NZ_CP063849.1"/>
</dbReference>
<dbReference type="Gene3D" id="3.30.160.70">
    <property type="entry name" value="Methylated DNA-protein cysteine methyltransferase domain"/>
    <property type="match status" value="1"/>
</dbReference>
<name>A0A7S7SLT5_PALFE</name>
<evidence type="ECO:0000256" key="6">
    <source>
        <dbReference type="ARBA" id="ARBA00022763"/>
    </source>
</evidence>
<sequence>MPKWTCVPLGSRLVLFVEAEGEVLRRAWFAKREDDTPPGWQAEDRDDALPVLVEARRQLREYVAGRLRHFTVPFRLDGTAFQQQVWQQLTEIPCGEVRSYASVAQAIGRPKAVRAVGAANGSNPLPVFVPCHRVIGSDGSLTGFSGGLEVKRALLALEGAPVQQGLPLGEE</sequence>
<comment type="subcellular location">
    <subcellularLocation>
        <location evidence="9">Cytoplasm</location>
    </subcellularLocation>
</comment>
<dbReference type="Gene3D" id="1.10.10.10">
    <property type="entry name" value="Winged helix-like DNA-binding domain superfamily/Winged helix DNA-binding domain"/>
    <property type="match status" value="1"/>
</dbReference>
<dbReference type="InterPro" id="IPR036631">
    <property type="entry name" value="MGMT_N_sf"/>
</dbReference>
<keyword evidence="12" id="KW-1185">Reference proteome</keyword>
<dbReference type="CDD" id="cd06445">
    <property type="entry name" value="ATase"/>
    <property type="match status" value="1"/>
</dbReference>
<feature type="domain" description="Methylated-DNA-[protein]-cysteine S-methyltransferase DNA binding" evidence="10">
    <location>
        <begin position="80"/>
        <end position="160"/>
    </location>
</feature>
<evidence type="ECO:0000256" key="1">
    <source>
        <dbReference type="ARBA" id="ARBA00001286"/>
    </source>
</evidence>
<dbReference type="InterPro" id="IPR036217">
    <property type="entry name" value="MethylDNA_cys_MeTrfase_DNAb"/>
</dbReference>
<dbReference type="FunFam" id="1.10.10.10:FF:000214">
    <property type="entry name" value="Methylated-DNA--protein-cysteine methyltransferase"/>
    <property type="match status" value="1"/>
</dbReference>
<dbReference type="GO" id="GO:0032259">
    <property type="term" value="P:methylation"/>
    <property type="evidence" value="ECO:0007669"/>
    <property type="project" value="UniProtKB-KW"/>
</dbReference>
<dbReference type="GO" id="GO:0006307">
    <property type="term" value="P:DNA alkylation repair"/>
    <property type="evidence" value="ECO:0007669"/>
    <property type="project" value="UniProtKB-UniRule"/>
</dbReference>
<accession>A0A7S7SLT5</accession>
<dbReference type="GO" id="GO:0003908">
    <property type="term" value="F:methylated-DNA-[protein]-cysteine S-methyltransferase activity"/>
    <property type="evidence" value="ECO:0007669"/>
    <property type="project" value="UniProtKB-UniRule"/>
</dbReference>
<keyword evidence="4 9" id="KW-0489">Methyltransferase</keyword>
<evidence type="ECO:0000256" key="3">
    <source>
        <dbReference type="ARBA" id="ARBA00022490"/>
    </source>
</evidence>
<keyword evidence="7 9" id="KW-0234">DNA repair</keyword>
<comment type="function">
    <text evidence="9">Involved in the cellular defense against the biological effects of O6-methylguanine (O6-MeG) and O4-methylthymine (O4-MeT) in DNA. Repairs the methylated nucleobase in DNA by stoichiometrically transferring the methyl group to a cysteine residue in the enzyme. This is a suicide reaction: the enzyme is irreversibly inactivated.</text>
</comment>
<dbReference type="SUPFAM" id="SSF46767">
    <property type="entry name" value="Methylated DNA-protein cysteine methyltransferase, C-terminal domain"/>
    <property type="match status" value="1"/>
</dbReference>
<dbReference type="InterPro" id="IPR023546">
    <property type="entry name" value="MGMT"/>
</dbReference>
<evidence type="ECO:0000313" key="12">
    <source>
        <dbReference type="Proteomes" id="UP000593892"/>
    </source>
</evidence>
<comment type="catalytic activity">
    <reaction evidence="1 9">
        <text>a 4-O-methyl-thymidine in DNA + L-cysteinyl-[protein] = a thymidine in DNA + S-methyl-L-cysteinyl-[protein]</text>
        <dbReference type="Rhea" id="RHEA:53428"/>
        <dbReference type="Rhea" id="RHEA-COMP:10131"/>
        <dbReference type="Rhea" id="RHEA-COMP:10132"/>
        <dbReference type="Rhea" id="RHEA-COMP:13555"/>
        <dbReference type="Rhea" id="RHEA-COMP:13556"/>
        <dbReference type="ChEBI" id="CHEBI:29950"/>
        <dbReference type="ChEBI" id="CHEBI:82612"/>
        <dbReference type="ChEBI" id="CHEBI:137386"/>
        <dbReference type="ChEBI" id="CHEBI:137387"/>
        <dbReference type="EC" id="2.1.1.63"/>
    </reaction>
</comment>
<dbReference type="AlphaFoldDB" id="A0A7S7SLT5"/>
<dbReference type="EC" id="2.1.1.63" evidence="9"/>
<evidence type="ECO:0000256" key="8">
    <source>
        <dbReference type="ARBA" id="ARBA00049348"/>
    </source>
</evidence>
<dbReference type="EMBL" id="CP063849">
    <property type="protein sequence ID" value="QOY89694.1"/>
    <property type="molecule type" value="Genomic_DNA"/>
</dbReference>
<dbReference type="HAMAP" id="MF_00772">
    <property type="entry name" value="OGT"/>
    <property type="match status" value="1"/>
</dbReference>
<comment type="miscellaneous">
    <text evidence="9">This enzyme catalyzes only one turnover and therefore is not strictly catalytic. According to one definition, an enzyme is a biocatalyst that acts repeatedly and over many reaction cycles.</text>
</comment>
<dbReference type="InterPro" id="IPR036388">
    <property type="entry name" value="WH-like_DNA-bd_sf"/>
</dbReference>
<organism evidence="11 12">
    <name type="scientific">Paludibaculum fermentans</name>
    <dbReference type="NCBI Taxonomy" id="1473598"/>
    <lineage>
        <taxon>Bacteria</taxon>
        <taxon>Pseudomonadati</taxon>
        <taxon>Acidobacteriota</taxon>
        <taxon>Terriglobia</taxon>
        <taxon>Bryobacterales</taxon>
        <taxon>Bryobacteraceae</taxon>
        <taxon>Paludibaculum</taxon>
    </lineage>
</organism>
<reference evidence="11 12" key="1">
    <citation type="submission" date="2020-10" db="EMBL/GenBank/DDBJ databases">
        <title>Complete genome sequence of Paludibaculum fermentans P105T, a facultatively anaerobic acidobacterium capable of dissimilatory Fe(III) reduction.</title>
        <authorList>
            <person name="Dedysh S.N."/>
            <person name="Beletsky A.V."/>
            <person name="Kulichevskaya I.S."/>
            <person name="Mardanov A.V."/>
            <person name="Ravin N.V."/>
        </authorList>
    </citation>
    <scope>NUCLEOTIDE SEQUENCE [LARGE SCALE GENOMIC DNA]</scope>
    <source>
        <strain evidence="11 12">P105</strain>
    </source>
</reference>
<evidence type="ECO:0000256" key="9">
    <source>
        <dbReference type="HAMAP-Rule" id="MF_00772"/>
    </source>
</evidence>
<evidence type="ECO:0000256" key="2">
    <source>
        <dbReference type="ARBA" id="ARBA00008711"/>
    </source>
</evidence>
<comment type="similarity">
    <text evidence="2 9">Belongs to the MGMT family.</text>
</comment>
<dbReference type="KEGG" id="pfer:IRI77_06995"/>
<feature type="active site" description="Nucleophile; methyl group acceptor" evidence="9">
    <location>
        <position position="131"/>
    </location>
</feature>
<keyword evidence="6 9" id="KW-0227">DNA damage</keyword>
<dbReference type="PROSITE" id="PS00374">
    <property type="entry name" value="MGMT"/>
    <property type="match status" value="1"/>
</dbReference>
<keyword evidence="5 9" id="KW-0808">Transferase</keyword>